<dbReference type="SUPFAM" id="SSF81660">
    <property type="entry name" value="Metal cation-transporting ATPase, ATP-binding domain N"/>
    <property type="match status" value="1"/>
</dbReference>
<dbReference type="InterPro" id="IPR023299">
    <property type="entry name" value="ATPase_P-typ_cyto_dom_N"/>
</dbReference>
<feature type="transmembrane region" description="Helical" evidence="10">
    <location>
        <begin position="694"/>
        <end position="716"/>
    </location>
</feature>
<dbReference type="PANTHER" id="PTHR43294">
    <property type="entry name" value="SODIUM/POTASSIUM-TRANSPORTING ATPASE SUBUNIT ALPHA"/>
    <property type="match status" value="1"/>
</dbReference>
<dbReference type="Proteomes" id="UP000235731">
    <property type="component" value="Unassembled WGS sequence"/>
</dbReference>
<gene>
    <name evidence="12" type="ORF">C0197_06310</name>
</gene>
<dbReference type="SUPFAM" id="SSF56784">
    <property type="entry name" value="HAD-like"/>
    <property type="match status" value="1"/>
</dbReference>
<evidence type="ECO:0000256" key="5">
    <source>
        <dbReference type="ARBA" id="ARBA00022741"/>
    </source>
</evidence>
<feature type="domain" description="Cation-transporting P-type ATPase N-terminal" evidence="11">
    <location>
        <begin position="1"/>
        <end position="59"/>
    </location>
</feature>
<dbReference type="GO" id="GO:0005524">
    <property type="term" value="F:ATP binding"/>
    <property type="evidence" value="ECO:0007669"/>
    <property type="project" value="UniProtKB-KW"/>
</dbReference>
<evidence type="ECO:0000256" key="10">
    <source>
        <dbReference type="SAM" id="Phobius"/>
    </source>
</evidence>
<keyword evidence="6" id="KW-0067">ATP-binding</keyword>
<feature type="transmembrane region" description="Helical" evidence="10">
    <location>
        <begin position="841"/>
        <end position="861"/>
    </location>
</feature>
<dbReference type="SFLD" id="SFLDF00027">
    <property type="entry name" value="p-type_atpase"/>
    <property type="match status" value="1"/>
</dbReference>
<protein>
    <submittedName>
        <fullName evidence="12">ATPase</fullName>
    </submittedName>
</protein>
<comment type="caution">
    <text evidence="12">The sequence shown here is derived from an EMBL/GenBank/DDBJ whole genome shotgun (WGS) entry which is preliminary data.</text>
</comment>
<evidence type="ECO:0000256" key="6">
    <source>
        <dbReference type="ARBA" id="ARBA00022840"/>
    </source>
</evidence>
<feature type="transmembrane region" description="Helical" evidence="10">
    <location>
        <begin position="34"/>
        <end position="57"/>
    </location>
</feature>
<dbReference type="SUPFAM" id="SSF81665">
    <property type="entry name" value="Calcium ATPase, transmembrane domain M"/>
    <property type="match status" value="1"/>
</dbReference>
<dbReference type="PRINTS" id="PR00120">
    <property type="entry name" value="HATPASE"/>
</dbReference>
<feature type="transmembrane region" description="Helical" evidence="10">
    <location>
        <begin position="667"/>
        <end position="688"/>
    </location>
</feature>
<keyword evidence="5" id="KW-0547">Nucleotide-binding</keyword>
<dbReference type="EMBL" id="PNIE01000094">
    <property type="protein sequence ID" value="PMP61047.1"/>
    <property type="molecule type" value="Genomic_DNA"/>
</dbReference>
<dbReference type="SUPFAM" id="SSF81653">
    <property type="entry name" value="Calcium ATPase, transduction domain A"/>
    <property type="match status" value="1"/>
</dbReference>
<evidence type="ECO:0000256" key="3">
    <source>
        <dbReference type="ARBA" id="ARBA00022475"/>
    </source>
</evidence>
<feature type="transmembrane region" description="Helical" evidence="10">
    <location>
        <begin position="741"/>
        <end position="762"/>
    </location>
</feature>
<name>A0A2N7PI41_9BACT</name>
<reference evidence="12 13" key="1">
    <citation type="submission" date="2018-01" db="EMBL/GenBank/DDBJ databases">
        <title>Metagenomic assembled genomes from two thermal pools in the Uzon Caldera, Kamchatka, Russia.</title>
        <authorList>
            <person name="Wilkins L."/>
            <person name="Ettinger C."/>
        </authorList>
    </citation>
    <scope>NUCLEOTIDE SEQUENCE [LARGE SCALE GENOMIC DNA]</scope>
    <source>
        <strain evidence="12">ZAV-15</strain>
    </source>
</reference>
<dbReference type="Pfam" id="PF13246">
    <property type="entry name" value="Cation_ATPase"/>
    <property type="match status" value="1"/>
</dbReference>
<dbReference type="InterPro" id="IPR023298">
    <property type="entry name" value="ATPase_P-typ_TM_dom_sf"/>
</dbReference>
<feature type="transmembrane region" description="Helical" evidence="10">
    <location>
        <begin position="63"/>
        <end position="79"/>
    </location>
</feature>
<dbReference type="GO" id="GO:0016887">
    <property type="term" value="F:ATP hydrolysis activity"/>
    <property type="evidence" value="ECO:0007669"/>
    <property type="project" value="InterPro"/>
</dbReference>
<dbReference type="InterPro" id="IPR050510">
    <property type="entry name" value="Cation_transp_ATPase_P-type"/>
</dbReference>
<dbReference type="InterPro" id="IPR044492">
    <property type="entry name" value="P_typ_ATPase_HD_dom"/>
</dbReference>
<dbReference type="FunFam" id="3.40.50.1000:FF:000028">
    <property type="entry name" value="Calcium-transporting P-type ATPase, putative"/>
    <property type="match status" value="1"/>
</dbReference>
<dbReference type="InterPro" id="IPR018303">
    <property type="entry name" value="ATPase_P-typ_P_site"/>
</dbReference>
<dbReference type="PRINTS" id="PR00119">
    <property type="entry name" value="CATATPASE"/>
</dbReference>
<evidence type="ECO:0000256" key="7">
    <source>
        <dbReference type="ARBA" id="ARBA00022967"/>
    </source>
</evidence>
<evidence type="ECO:0000256" key="1">
    <source>
        <dbReference type="ARBA" id="ARBA00004651"/>
    </source>
</evidence>
<evidence type="ECO:0000256" key="8">
    <source>
        <dbReference type="ARBA" id="ARBA00022989"/>
    </source>
</evidence>
<evidence type="ECO:0000256" key="2">
    <source>
        <dbReference type="ARBA" id="ARBA00005675"/>
    </source>
</evidence>
<dbReference type="InterPro" id="IPR008250">
    <property type="entry name" value="ATPase_P-typ_transduc_dom_A_sf"/>
</dbReference>
<feature type="transmembrane region" description="Helical" evidence="10">
    <location>
        <begin position="768"/>
        <end position="786"/>
    </location>
</feature>
<evidence type="ECO:0000313" key="12">
    <source>
        <dbReference type="EMBL" id="PMP61047.1"/>
    </source>
</evidence>
<dbReference type="Gene3D" id="2.70.150.10">
    <property type="entry name" value="Calcium-transporting ATPase, cytoplasmic transduction domain A"/>
    <property type="match status" value="1"/>
</dbReference>
<comment type="subcellular location">
    <subcellularLocation>
        <location evidence="1">Cell membrane</location>
        <topology evidence="1">Multi-pass membrane protein</topology>
    </subcellularLocation>
</comment>
<keyword evidence="8 10" id="KW-1133">Transmembrane helix</keyword>
<dbReference type="InterPro" id="IPR006068">
    <property type="entry name" value="ATPase_P-typ_cation-transptr_C"/>
</dbReference>
<evidence type="ECO:0000256" key="9">
    <source>
        <dbReference type="ARBA" id="ARBA00023136"/>
    </source>
</evidence>
<dbReference type="Gene3D" id="1.20.1110.10">
    <property type="entry name" value="Calcium-transporting ATPase, transmembrane domain"/>
    <property type="match status" value="1"/>
</dbReference>
<dbReference type="Pfam" id="PF00690">
    <property type="entry name" value="Cation_ATPase_N"/>
    <property type="match status" value="1"/>
</dbReference>
<dbReference type="InterPro" id="IPR004014">
    <property type="entry name" value="ATPase_P-typ_cation-transptr_N"/>
</dbReference>
<evidence type="ECO:0000313" key="13">
    <source>
        <dbReference type="Proteomes" id="UP000235731"/>
    </source>
</evidence>
<feature type="transmembrane region" description="Helical" evidence="10">
    <location>
        <begin position="250"/>
        <end position="278"/>
    </location>
</feature>
<dbReference type="Pfam" id="PF00122">
    <property type="entry name" value="E1-E2_ATPase"/>
    <property type="match status" value="1"/>
</dbReference>
<keyword evidence="9 10" id="KW-0472">Membrane</keyword>
<dbReference type="InterPro" id="IPR036412">
    <property type="entry name" value="HAD-like_sf"/>
</dbReference>
<dbReference type="AlphaFoldDB" id="A0A2N7PI41"/>
<evidence type="ECO:0000256" key="4">
    <source>
        <dbReference type="ARBA" id="ARBA00022692"/>
    </source>
</evidence>
<dbReference type="SMART" id="SM00831">
    <property type="entry name" value="Cation_ATPase_N"/>
    <property type="match status" value="1"/>
</dbReference>
<dbReference type="SFLD" id="SFLDS00003">
    <property type="entry name" value="Haloacid_Dehalogenase"/>
    <property type="match status" value="1"/>
</dbReference>
<organism evidence="12 13">
    <name type="scientific">Caldimicrobium thiodismutans</name>
    <dbReference type="NCBI Taxonomy" id="1653476"/>
    <lineage>
        <taxon>Bacteria</taxon>
        <taxon>Pseudomonadati</taxon>
        <taxon>Thermodesulfobacteriota</taxon>
        <taxon>Thermodesulfobacteria</taxon>
        <taxon>Thermodesulfobacteriales</taxon>
        <taxon>Thermodesulfobacteriaceae</taxon>
        <taxon>Caldimicrobium</taxon>
    </lineage>
</organism>
<dbReference type="NCBIfam" id="TIGR01494">
    <property type="entry name" value="ATPase_P-type"/>
    <property type="match status" value="2"/>
</dbReference>
<keyword evidence="3" id="KW-1003">Cell membrane</keyword>
<dbReference type="InterPro" id="IPR023214">
    <property type="entry name" value="HAD_sf"/>
</dbReference>
<dbReference type="SFLD" id="SFLDG00002">
    <property type="entry name" value="C1.7:_P-type_atpase_like"/>
    <property type="match status" value="1"/>
</dbReference>
<dbReference type="Gene3D" id="3.40.1110.10">
    <property type="entry name" value="Calcium-transporting ATPase, cytoplasmic domain N"/>
    <property type="match status" value="1"/>
</dbReference>
<dbReference type="PROSITE" id="PS00154">
    <property type="entry name" value="ATPASE_E1_E2"/>
    <property type="match status" value="1"/>
</dbReference>
<sequence length="877" mass="97956">MQFQGLTFEEARKRLAAYGPNELEEGKRLSPLRIFLSQFLNFLVLILIAAGLISYFLGDKIEALAIFAIVLAAGLLGFFQEYQAEKSLQALKKLITPTAKVIREGRLVEIPVREIVPGDIVFVEAGDIVPADGLLLEGVDLYVDEAVLTGESFPVEKTHRPSSQEDEEKRNILFMGTYVVKGKGYFEVSATGKNTEFGKIAGMLKEVEEKKTPLQKKIEVSSRKLGIIILLLSASIAFVGVLKGHPLYEMFIWGVALAVALIPEALPAVATITLALGVKRMAEKKALIRKLPAVETLGSVTYICTDKTGTLTKNEMTVKSIFVSGKILEVTGVGYEPKGEILWQGQPYAPDKALDLLLKVSLLCNNAELFFDEKERRFKIKGDPTEGALITLAYKAGLNEELRIKNPPLREIPFSSERMRMTTLHHLEGKIYAFTKGALEVLLERCAYLLTEEGLELLTEAKRAEILEVAHEFSKRAYRVLAFAFKEVKDSHLPEEEIEKELIFLGLVGMMDPPREEVKEAIKIAKEAGIKVVMITGDNKETALSVGKEIGLYEGGLVLTGKELRALSERDFEEKVLQVEIYARAMPEDKLKIVKALQKRGQIVAMTGDGVNDAPALKQADIGIAMGITGTEVAKEASAMVLLEENFATIVRAVEEGRTIFANIRKFLTYLMTGNTATVTALTLALFLDLPLPLTAVQILFINLLMDGFPAIALGLEPKEPYIMKVPPRDPKEGLLPKENLIFIFWMGLFMAFLAFSLYYYILWKDGPAKASSIFFASIIIFRLINALNCRSQNYSLFEIGVFSNKWLTLSLFFSFLLMLLAIYTPLNKLFHTQSLHIKDWILILIAGLLIWLVDEFYKFIKRKNSIENKKPLKKYL</sequence>
<feature type="transmembrane region" description="Helical" evidence="10">
    <location>
        <begin position="225"/>
        <end position="244"/>
    </location>
</feature>
<dbReference type="InterPro" id="IPR001757">
    <property type="entry name" value="P_typ_ATPase"/>
</dbReference>
<dbReference type="InterPro" id="IPR059000">
    <property type="entry name" value="ATPase_P-type_domA"/>
</dbReference>
<dbReference type="Pfam" id="PF00689">
    <property type="entry name" value="Cation_ATPase_C"/>
    <property type="match status" value="1"/>
</dbReference>
<dbReference type="Gene3D" id="3.40.50.1000">
    <property type="entry name" value="HAD superfamily/HAD-like"/>
    <property type="match status" value="1"/>
</dbReference>
<comment type="similarity">
    <text evidence="2">Belongs to the cation transport ATPase (P-type) (TC 3.A.3) family. Type IIA subfamily.</text>
</comment>
<dbReference type="PANTHER" id="PTHR43294:SF21">
    <property type="entry name" value="CATION TRANSPORTING ATPASE"/>
    <property type="match status" value="1"/>
</dbReference>
<keyword evidence="4 10" id="KW-0812">Transmembrane</keyword>
<accession>A0A2N7PI41</accession>
<keyword evidence="7" id="KW-1278">Translocase</keyword>
<dbReference type="GO" id="GO:0005886">
    <property type="term" value="C:plasma membrane"/>
    <property type="evidence" value="ECO:0007669"/>
    <property type="project" value="UniProtKB-SubCell"/>
</dbReference>
<proteinExistence type="inferred from homology"/>
<evidence type="ECO:0000259" key="11">
    <source>
        <dbReference type="SMART" id="SM00831"/>
    </source>
</evidence>
<feature type="transmembrane region" description="Helical" evidence="10">
    <location>
        <begin position="807"/>
        <end position="826"/>
    </location>
</feature>